<dbReference type="Gene3D" id="1.10.1220.10">
    <property type="entry name" value="Met repressor-like"/>
    <property type="match status" value="1"/>
</dbReference>
<organism evidence="1">
    <name type="scientific">Muribaculaceae bacterium Z82</name>
    <dbReference type="NCBI Taxonomy" id="2304548"/>
    <lineage>
        <taxon>Bacteria</taxon>
        <taxon>Pseudomonadati</taxon>
        <taxon>Bacteroidota</taxon>
        <taxon>Bacteroidia</taxon>
        <taxon>Bacteroidales</taxon>
        <taxon>Muribaculaceae</taxon>
    </lineage>
</organism>
<dbReference type="EMBL" id="QWKH01000001">
    <property type="protein sequence ID" value="NBI33476.1"/>
    <property type="molecule type" value="Genomic_DNA"/>
</dbReference>
<evidence type="ECO:0000313" key="1">
    <source>
        <dbReference type="EMBL" id="NBI33476.1"/>
    </source>
</evidence>
<dbReference type="InterPro" id="IPR013321">
    <property type="entry name" value="Arc_rbn_hlx_hlx"/>
</dbReference>
<sequence length="78" mass="8715">MSSHLATAPLSTKVTDDEKRAFVELCHAIGTSPSNALRMFVTAFNRRRGFPFDVSNPEGFNTETLQAMDDAINHRNLF</sequence>
<comment type="caution">
    <text evidence="1">The sequence shown here is derived from an EMBL/GenBank/DDBJ whole genome shotgun (WGS) entry which is preliminary data.</text>
</comment>
<reference evidence="1" key="1">
    <citation type="submission" date="2018-08" db="EMBL/GenBank/DDBJ databases">
        <title>Murine metabolic-syndrome-specific gut microbial biobank.</title>
        <authorList>
            <person name="Liu C."/>
        </authorList>
    </citation>
    <scope>NUCLEOTIDE SEQUENCE [LARGE SCALE GENOMIC DNA]</scope>
    <source>
        <strain evidence="1">Z82</strain>
    </source>
</reference>
<dbReference type="InterPro" id="IPR007337">
    <property type="entry name" value="RelB/DinJ"/>
</dbReference>
<dbReference type="AlphaFoldDB" id="A0A7C9JCJ5"/>
<gene>
    <name evidence="1" type="ORF">D1639_00180</name>
</gene>
<protein>
    <submittedName>
        <fullName evidence="1">Type II toxin-antitoxin system antitoxin, RelB/DinJ family</fullName>
    </submittedName>
</protein>
<accession>A0A7C9JCJ5</accession>
<dbReference type="GO" id="GO:0006355">
    <property type="term" value="P:regulation of DNA-templated transcription"/>
    <property type="evidence" value="ECO:0007669"/>
    <property type="project" value="InterPro"/>
</dbReference>
<name>A0A7C9JCJ5_9BACT</name>
<dbReference type="Pfam" id="PF04221">
    <property type="entry name" value="RelB"/>
    <property type="match status" value="1"/>
</dbReference>
<proteinExistence type="predicted"/>